<dbReference type="EMBL" id="WUBL01000002">
    <property type="protein sequence ID" value="KAF2973177.1"/>
    <property type="molecule type" value="Genomic_DNA"/>
</dbReference>
<name>A0A7C8NE00_9PEZI</name>
<comment type="caution">
    <text evidence="2">The sequence shown here is derived from an EMBL/GenBank/DDBJ whole genome shotgun (WGS) entry which is preliminary data.</text>
</comment>
<accession>A0A7C8NE00</accession>
<feature type="compositionally biased region" description="Basic and acidic residues" evidence="1">
    <location>
        <begin position="121"/>
        <end position="139"/>
    </location>
</feature>
<evidence type="ECO:0000256" key="1">
    <source>
        <dbReference type="SAM" id="MobiDB-lite"/>
    </source>
</evidence>
<feature type="compositionally biased region" description="Basic and acidic residues" evidence="1">
    <location>
        <begin position="66"/>
        <end position="77"/>
    </location>
</feature>
<sequence length="229" mass="25532">MARPFSKKASISVRSPSLPLPQHYDTLNMYKEDFEPALPVGSETYKDLDGIDRIGSMSNNALIRDPFPDKDKQKRINPDTLAPKQGHTWDGEEDEIVTPNPGIWRKLEILALSPNNVNTLRLRDDTEAETKAKRAQDREAEADDPDDDPDDDPGDISDDDSDDEDQLKKRVAMGVEEVRNLIRDTEDGGGGGGASYIFDRTKEDDRAAIPPDRIGQIKYLLDRSHGSTA</sequence>
<feature type="compositionally biased region" description="Basic and acidic residues" evidence="1">
    <location>
        <begin position="176"/>
        <end position="186"/>
    </location>
</feature>
<feature type="region of interest" description="Disordered" evidence="1">
    <location>
        <begin position="59"/>
        <end position="95"/>
    </location>
</feature>
<gene>
    <name evidence="2" type="ORF">GQX73_g432</name>
</gene>
<reference evidence="2 3" key="1">
    <citation type="submission" date="2019-12" db="EMBL/GenBank/DDBJ databases">
        <title>Draft genome sequence of the ascomycete Xylaria multiplex DSM 110363.</title>
        <authorList>
            <person name="Buettner E."/>
            <person name="Kellner H."/>
        </authorList>
    </citation>
    <scope>NUCLEOTIDE SEQUENCE [LARGE SCALE GENOMIC DNA]</scope>
    <source>
        <strain evidence="2 3">DSM 110363</strain>
    </source>
</reference>
<protein>
    <submittedName>
        <fullName evidence="2">Uncharacterized protein</fullName>
    </submittedName>
</protein>
<dbReference type="InParanoid" id="A0A7C8NE00"/>
<evidence type="ECO:0000313" key="3">
    <source>
        <dbReference type="Proteomes" id="UP000481858"/>
    </source>
</evidence>
<evidence type="ECO:0000313" key="2">
    <source>
        <dbReference type="EMBL" id="KAF2973177.1"/>
    </source>
</evidence>
<feature type="region of interest" description="Disordered" evidence="1">
    <location>
        <begin position="115"/>
        <end position="209"/>
    </location>
</feature>
<dbReference type="AlphaFoldDB" id="A0A7C8NE00"/>
<proteinExistence type="predicted"/>
<feature type="compositionally biased region" description="Acidic residues" evidence="1">
    <location>
        <begin position="140"/>
        <end position="165"/>
    </location>
</feature>
<organism evidence="2 3">
    <name type="scientific">Xylaria multiplex</name>
    <dbReference type="NCBI Taxonomy" id="323545"/>
    <lineage>
        <taxon>Eukaryota</taxon>
        <taxon>Fungi</taxon>
        <taxon>Dikarya</taxon>
        <taxon>Ascomycota</taxon>
        <taxon>Pezizomycotina</taxon>
        <taxon>Sordariomycetes</taxon>
        <taxon>Xylariomycetidae</taxon>
        <taxon>Xylariales</taxon>
        <taxon>Xylariaceae</taxon>
        <taxon>Xylaria</taxon>
    </lineage>
</organism>
<keyword evidence="3" id="KW-1185">Reference proteome</keyword>
<dbReference type="Proteomes" id="UP000481858">
    <property type="component" value="Unassembled WGS sequence"/>
</dbReference>